<keyword evidence="3" id="KW-1185">Reference proteome</keyword>
<comment type="caution">
    <text evidence="2">The sequence shown here is derived from an EMBL/GenBank/DDBJ whole genome shotgun (WGS) entry which is preliminary data.</text>
</comment>
<feature type="compositionally biased region" description="Basic and acidic residues" evidence="1">
    <location>
        <begin position="1"/>
        <end position="20"/>
    </location>
</feature>
<accession>A0ABX0ZA40</accession>
<dbReference type="InterPro" id="IPR026487">
    <property type="entry name" value="CHP04141"/>
</dbReference>
<sequence length="581" mass="63847">MNEIARDRVREQTDGNRTDPRTGNAQRRRYGGRASRPPSTYRTTLYRLNDVTPDVRGLHSGLNHRYLRQHQFSTTTTEVAGAPALLVHGQVPQASADWCPIVTGLTGDTVTVSYSSAGCALLIAVANQVYALTYGVLGRFMINTDRIDPAFGIAFAIRAIEPERVRRVTRRVLASTGRVDRNLVPGGQHIRRYGIEGWGEIVGQLCGTLTNERLTVTRGSTRPVSIAAADSLQIAISTDPGGLLDDLREISRVCAGEAPSPELDFIAQIRPLRVGERTAELDERLDEILGLDEPADLGIAVPIAQVEHEPFASSYMIKVPYRREHRSDLDLDAILEGARSRPPGRRLEALKLGAIGLCADPHGREPLAPPVSAHKWITAEIPLGAARMIYHEGRWYEIGEQHLALLRAEIEQILSQPTTVVLPPWTSDLADEDAYNRSVARPGTGYVLLDKHGLKTRQHNRGPGIEACDLLGPGDELIHVKRGGRSAPLSHLFIQGEVSVDALLHEPDARERLVAMVHAQQPTHHIDAGFKPRKVIYAIAPARGKTLTADTLFTFSQVALYRAVRRLRGDNIDVEVVTIPT</sequence>
<name>A0ABX0ZA40_9ACTN</name>
<evidence type="ECO:0000256" key="1">
    <source>
        <dbReference type="SAM" id="MobiDB-lite"/>
    </source>
</evidence>
<evidence type="ECO:0000313" key="3">
    <source>
        <dbReference type="Proteomes" id="UP000783871"/>
    </source>
</evidence>
<reference evidence="2 3" key="1">
    <citation type="submission" date="2020-03" db="EMBL/GenBank/DDBJ databases">
        <title>WGS of actinomycetes isolated from Thailand.</title>
        <authorList>
            <person name="Thawai C."/>
        </authorList>
    </citation>
    <scope>NUCLEOTIDE SEQUENCE [LARGE SCALE GENOMIC DNA]</scope>
    <source>
        <strain evidence="2 3">HSS6-12</strain>
    </source>
</reference>
<feature type="region of interest" description="Disordered" evidence="1">
    <location>
        <begin position="1"/>
        <end position="39"/>
    </location>
</feature>
<dbReference type="EMBL" id="JAATEO010000012">
    <property type="protein sequence ID" value="NJP32858.1"/>
    <property type="molecule type" value="Genomic_DNA"/>
</dbReference>
<dbReference type="NCBIfam" id="TIGR04141">
    <property type="entry name" value="TIGR04141 family sporadically distributed protein"/>
    <property type="match status" value="1"/>
</dbReference>
<dbReference type="Pfam" id="PF19614">
    <property type="entry name" value="DUF6119"/>
    <property type="match status" value="1"/>
</dbReference>
<proteinExistence type="predicted"/>
<dbReference type="RefSeq" id="WP_168001245.1">
    <property type="nucleotide sequence ID" value="NZ_JAATEO010000012.1"/>
</dbReference>
<dbReference type="Proteomes" id="UP000783871">
    <property type="component" value="Unassembled WGS sequence"/>
</dbReference>
<protein>
    <submittedName>
        <fullName evidence="2">TIGR04141 family sporadically distributed protein</fullName>
    </submittedName>
</protein>
<gene>
    <name evidence="2" type="ORF">HCJ94_12885</name>
</gene>
<organism evidence="2 3">
    <name type="scientific">Micromonospora thermarum</name>
    <dbReference type="NCBI Taxonomy" id="2720024"/>
    <lineage>
        <taxon>Bacteria</taxon>
        <taxon>Bacillati</taxon>
        <taxon>Actinomycetota</taxon>
        <taxon>Actinomycetes</taxon>
        <taxon>Micromonosporales</taxon>
        <taxon>Micromonosporaceae</taxon>
        <taxon>Micromonospora</taxon>
    </lineage>
</organism>
<evidence type="ECO:0000313" key="2">
    <source>
        <dbReference type="EMBL" id="NJP32858.1"/>
    </source>
</evidence>